<dbReference type="GO" id="GO:0020037">
    <property type="term" value="F:heme binding"/>
    <property type="evidence" value="ECO:0007669"/>
    <property type="project" value="InterPro"/>
</dbReference>
<name>A0A9J6BCG0_POLVA</name>
<keyword evidence="4" id="KW-0479">Metal-binding</keyword>
<comment type="cofactor">
    <cofactor evidence="1">
        <name>heme</name>
        <dbReference type="ChEBI" id="CHEBI:30413"/>
    </cofactor>
</comment>
<evidence type="ECO:0000313" key="8">
    <source>
        <dbReference type="EMBL" id="KAG5667394.1"/>
    </source>
</evidence>
<proteinExistence type="inferred from homology"/>
<keyword evidence="9" id="KW-1185">Reference proteome</keyword>
<evidence type="ECO:0000256" key="3">
    <source>
        <dbReference type="ARBA" id="ARBA00022617"/>
    </source>
</evidence>
<dbReference type="Gene3D" id="1.10.630.10">
    <property type="entry name" value="Cytochrome P450"/>
    <property type="match status" value="1"/>
</dbReference>
<keyword evidence="6" id="KW-0408">Iron</keyword>
<dbReference type="SUPFAM" id="SSF48264">
    <property type="entry name" value="Cytochrome P450"/>
    <property type="match status" value="1"/>
</dbReference>
<keyword evidence="7" id="KW-0503">Monooxygenase</keyword>
<evidence type="ECO:0000256" key="1">
    <source>
        <dbReference type="ARBA" id="ARBA00001971"/>
    </source>
</evidence>
<accession>A0A9J6BCG0</accession>
<dbReference type="InterPro" id="IPR050196">
    <property type="entry name" value="Cytochrome_P450_Monoox"/>
</dbReference>
<dbReference type="AlphaFoldDB" id="A0A9J6BCG0"/>
<gene>
    <name evidence="8" type="ORF">PVAND_015375</name>
</gene>
<evidence type="ECO:0000256" key="2">
    <source>
        <dbReference type="ARBA" id="ARBA00010617"/>
    </source>
</evidence>
<keyword evidence="5" id="KW-0560">Oxidoreductase</keyword>
<dbReference type="EMBL" id="JADBJN010000004">
    <property type="protein sequence ID" value="KAG5667394.1"/>
    <property type="molecule type" value="Genomic_DNA"/>
</dbReference>
<evidence type="ECO:0008006" key="10">
    <source>
        <dbReference type="Google" id="ProtNLM"/>
    </source>
</evidence>
<reference evidence="8" key="1">
    <citation type="submission" date="2021-03" db="EMBL/GenBank/DDBJ databases">
        <title>Chromosome level genome of the anhydrobiotic midge Polypedilum vanderplanki.</title>
        <authorList>
            <person name="Yoshida Y."/>
            <person name="Kikawada T."/>
            <person name="Gusev O."/>
        </authorList>
    </citation>
    <scope>NUCLEOTIDE SEQUENCE</scope>
    <source>
        <strain evidence="8">NIAS01</strain>
        <tissue evidence="8">Whole body or cell culture</tissue>
    </source>
</reference>
<dbReference type="Pfam" id="PF00067">
    <property type="entry name" value="p450"/>
    <property type="match status" value="1"/>
</dbReference>
<evidence type="ECO:0000256" key="4">
    <source>
        <dbReference type="ARBA" id="ARBA00022723"/>
    </source>
</evidence>
<comment type="caution">
    <text evidence="8">The sequence shown here is derived from an EMBL/GenBank/DDBJ whole genome shotgun (WGS) entry which is preliminary data.</text>
</comment>
<organism evidence="8 9">
    <name type="scientific">Polypedilum vanderplanki</name>
    <name type="common">Sleeping chironomid midge</name>
    <dbReference type="NCBI Taxonomy" id="319348"/>
    <lineage>
        <taxon>Eukaryota</taxon>
        <taxon>Metazoa</taxon>
        <taxon>Ecdysozoa</taxon>
        <taxon>Arthropoda</taxon>
        <taxon>Hexapoda</taxon>
        <taxon>Insecta</taxon>
        <taxon>Pterygota</taxon>
        <taxon>Neoptera</taxon>
        <taxon>Endopterygota</taxon>
        <taxon>Diptera</taxon>
        <taxon>Nematocera</taxon>
        <taxon>Chironomoidea</taxon>
        <taxon>Chironomidae</taxon>
        <taxon>Chironominae</taxon>
        <taxon>Polypedilum</taxon>
        <taxon>Polypedilum</taxon>
    </lineage>
</organism>
<evidence type="ECO:0000256" key="5">
    <source>
        <dbReference type="ARBA" id="ARBA00023002"/>
    </source>
</evidence>
<evidence type="ECO:0000256" key="6">
    <source>
        <dbReference type="ARBA" id="ARBA00023004"/>
    </source>
</evidence>
<dbReference type="OrthoDB" id="1470350at2759"/>
<dbReference type="GO" id="GO:0005506">
    <property type="term" value="F:iron ion binding"/>
    <property type="evidence" value="ECO:0007669"/>
    <property type="project" value="InterPro"/>
</dbReference>
<dbReference type="InterPro" id="IPR001128">
    <property type="entry name" value="Cyt_P450"/>
</dbReference>
<keyword evidence="3" id="KW-0349">Heme</keyword>
<dbReference type="PANTHER" id="PTHR24291">
    <property type="entry name" value="CYTOCHROME P450 FAMILY 4"/>
    <property type="match status" value="1"/>
</dbReference>
<sequence>MCKIPDIKDQIPLLGIAHKFLNVELKDYIKIMFEVFDVNIPIQKTWFALKLAIVPNTPEQFKTIFTSPYCINKPTVIYDGFFSKYGIISTNGEVQDKHRKILSNSMTPTILNQLNPIFNEKIKNFVKKISEKVEKSEFNIYNYVAACTLEALMKGQFQHDHDCYGSEVIEAFENSKEIMMRRIVQPWMSFKPFFNISKLAKDAKKVFNPIHKKVNEIINVNQHLKIHKDQKVGVLISQLLNFKNEFSEEEIRDEIFIWIFGGYETTALTLSTCLLMLAMHKKVQQKVIEEIENSKFDERFDITNEETQNFPYIESVLKETMRLFPVAPIILRETTAEIELEGHKIPKDTILVLPIYLVQRNKDIWGDDAENFNPERFEDKKNQ</sequence>
<evidence type="ECO:0000313" key="9">
    <source>
        <dbReference type="Proteomes" id="UP001107558"/>
    </source>
</evidence>
<evidence type="ECO:0000256" key="7">
    <source>
        <dbReference type="ARBA" id="ARBA00023033"/>
    </source>
</evidence>
<comment type="similarity">
    <text evidence="2">Belongs to the cytochrome P450 family.</text>
</comment>
<dbReference type="GO" id="GO:0016705">
    <property type="term" value="F:oxidoreductase activity, acting on paired donors, with incorporation or reduction of molecular oxygen"/>
    <property type="evidence" value="ECO:0007669"/>
    <property type="project" value="InterPro"/>
</dbReference>
<dbReference type="InterPro" id="IPR036396">
    <property type="entry name" value="Cyt_P450_sf"/>
</dbReference>
<dbReference type="PRINTS" id="PR00385">
    <property type="entry name" value="P450"/>
</dbReference>
<dbReference type="PANTHER" id="PTHR24291:SF50">
    <property type="entry name" value="BIFUNCTIONAL ALBAFLAVENONE MONOOXYGENASE_TERPENE SYNTHASE"/>
    <property type="match status" value="1"/>
</dbReference>
<protein>
    <recommendedName>
        <fullName evidence="10">Cytochrome P450</fullName>
    </recommendedName>
</protein>
<dbReference type="Proteomes" id="UP001107558">
    <property type="component" value="Chromosome 4"/>
</dbReference>
<dbReference type="GO" id="GO:0004497">
    <property type="term" value="F:monooxygenase activity"/>
    <property type="evidence" value="ECO:0007669"/>
    <property type="project" value="UniProtKB-KW"/>
</dbReference>